<dbReference type="InterPro" id="IPR045051">
    <property type="entry name" value="SBT"/>
</dbReference>
<keyword evidence="8 12" id="KW-0720">Serine protease</keyword>
<evidence type="ECO:0000313" key="18">
    <source>
        <dbReference type="EMBL" id="HIY65004.1"/>
    </source>
</evidence>
<sequence>MRSQGSKPSGFRRVVATCASIALAASLPLLGSAGAHANDDTENLRESLLSSYDPGLYIVELTDQPIATYEGGVENFNGTADQDGLVDFESPEALAYGGHLEEVQEEVADEADVQINTQLTGTLNGFVADLSSEQAVELALDPRVARITPNEIVQPQAVPATEYLELEEAFANEQVGGWDNAGEGVVVGVLDTGIAPENPFFDGEELGTTPGDGAYLDGDTIVFPKGNGDTFTGFCQTGEQFTAADCNDKLIGARYYLEGFGEDRLYGNEDYKLDVVSPRDMNGHGSHTASTSAGNSDVEITTVGGAELGTMSGVAPEARISAYKVCWDGPYPETTEDDGCATSDLVQAIEQATLDGVDVINFSIGGGAATTVWAPVDQAFFGASAAGVFVSASAGNAGPGSSTADHASPWYATVAAATVPNFEGRVTLENGEAFNGASATLIGVDDVVGELVYAGDIGLEGADNPELCLPGTLDPELAEGKIVLCDRGENPRVEKSEVASEAGAIGMVMVNPTTDSLDLDDHSIPSVHVQDTYRDALLAAASNGEEVTLSEVAIGDSEAVAPQVAGFSSRGPMEASGADVLKPDFAAPGVGIIAAGGNYDHEDPTFVFMSGTSMAAPHAAGLGAAYLGAYPDASPAETQSVLTTTATDTYNDDASANTDVFAQGAGMVQPTDMFSPGFFFDATSDDYIDYLIGTGEVSVEGREGIDPSDLNLATIGIGSLVQEQTITRTATAVNPGTYTVDVTAPAGVDVVVEPSTLSFGAAGEEQTFTVTFTVQDGAEIDEWLQGRLVWSDGEHDVRQPIAVRALTVESAERIESDRTWDVVPMEVQAGASGDLELSEFGLHEMRTGWDGVPDEPGSEGETEDGDYWTWLTEDDVNGPGLWYEALMFEEDPQVFIAQTSSSDANSDYDLLVAQFDILGQLTGVWQSGNEGSDEYIEILDPEPGYYVMLVTDYLGEYEADLTAQMVMVGAGGEGDLNVTVADNGSSAGNASTDDWTGPVDPGTLEAQVSWQGLEPDTRYYGAVVADLGGGSATTIVYVDTAQQTPEAVLNPISDQTIETGDGIEDVTPSMTDETGSAEITVEGLPDGVVFEDGVISGTPAEAGTYTVTVSALHELGFESTETFTITVSDDPVPTEDPDPTEDPTGDPDPTAPEPTDSGDGGDGDLPQTGVDVALWLLLLAAGLALVGSGTLVARKRRS</sequence>
<evidence type="ECO:0000256" key="13">
    <source>
        <dbReference type="RuleBase" id="RU003355"/>
    </source>
</evidence>
<feature type="domain" description="Gram-positive cocci surface proteins LPxTG" evidence="17">
    <location>
        <begin position="1165"/>
        <end position="1198"/>
    </location>
</feature>
<evidence type="ECO:0000256" key="5">
    <source>
        <dbReference type="ARBA" id="ARBA00022670"/>
    </source>
</evidence>
<dbReference type="PROSITE" id="PS50847">
    <property type="entry name" value="GRAM_POS_ANCHORING"/>
    <property type="match status" value="1"/>
</dbReference>
<evidence type="ECO:0000259" key="17">
    <source>
        <dbReference type="PROSITE" id="PS50847"/>
    </source>
</evidence>
<dbReference type="InterPro" id="IPR013783">
    <property type="entry name" value="Ig-like_fold"/>
</dbReference>
<dbReference type="GO" id="GO:0016020">
    <property type="term" value="C:membrane"/>
    <property type="evidence" value="ECO:0007669"/>
    <property type="project" value="InterPro"/>
</dbReference>
<dbReference type="EMBL" id="DXDC01000049">
    <property type="protein sequence ID" value="HIY65004.1"/>
    <property type="molecule type" value="Genomic_DNA"/>
</dbReference>
<dbReference type="Pfam" id="PF05345">
    <property type="entry name" value="He_PIG"/>
    <property type="match status" value="1"/>
</dbReference>
<evidence type="ECO:0000256" key="3">
    <source>
        <dbReference type="ARBA" id="ARBA00022512"/>
    </source>
</evidence>
<keyword evidence="15" id="KW-0812">Transmembrane</keyword>
<feature type="region of interest" description="Disordered" evidence="14">
    <location>
        <begin position="1126"/>
        <end position="1167"/>
    </location>
</feature>
<feature type="chain" id="PRO_5039489960" evidence="16">
    <location>
        <begin position="38"/>
        <end position="1198"/>
    </location>
</feature>
<dbReference type="GO" id="GO:0005576">
    <property type="term" value="C:extracellular region"/>
    <property type="evidence" value="ECO:0007669"/>
    <property type="project" value="UniProtKB-SubCell"/>
</dbReference>
<evidence type="ECO:0000256" key="8">
    <source>
        <dbReference type="ARBA" id="ARBA00022825"/>
    </source>
</evidence>
<dbReference type="Gene3D" id="2.60.40.10">
    <property type="entry name" value="Immunoglobulins"/>
    <property type="match status" value="1"/>
</dbReference>
<evidence type="ECO:0000256" key="16">
    <source>
        <dbReference type="SAM" id="SignalP"/>
    </source>
</evidence>
<comment type="subcellular location">
    <subcellularLocation>
        <location evidence="1">Secreted</location>
    </subcellularLocation>
</comment>
<feature type="signal peptide" evidence="16">
    <location>
        <begin position="1"/>
        <end position="37"/>
    </location>
</feature>
<keyword evidence="9" id="KW-0572">Peptidoglycan-anchor</keyword>
<protein>
    <submittedName>
        <fullName evidence="18">S8 family serine peptidase</fullName>
    </submittedName>
</protein>
<evidence type="ECO:0000256" key="6">
    <source>
        <dbReference type="ARBA" id="ARBA00022729"/>
    </source>
</evidence>
<dbReference type="Gene3D" id="3.50.30.30">
    <property type="match status" value="1"/>
</dbReference>
<comment type="caution">
    <text evidence="18">The sequence shown here is derived from an EMBL/GenBank/DDBJ whole genome shotgun (WGS) entry which is preliminary data.</text>
</comment>
<dbReference type="InterPro" id="IPR015500">
    <property type="entry name" value="Peptidase_S8_subtilisin-rel"/>
</dbReference>
<evidence type="ECO:0000256" key="10">
    <source>
        <dbReference type="ARBA" id="ARBA00023180"/>
    </source>
</evidence>
<feature type="active site" description="Charge relay system" evidence="11 12">
    <location>
        <position position="191"/>
    </location>
</feature>
<organism evidence="18 19">
    <name type="scientific">Candidatus Agrococcus pullicola</name>
    <dbReference type="NCBI Taxonomy" id="2838429"/>
    <lineage>
        <taxon>Bacteria</taxon>
        <taxon>Bacillati</taxon>
        <taxon>Actinomycetota</taxon>
        <taxon>Actinomycetes</taxon>
        <taxon>Micrococcales</taxon>
        <taxon>Microbacteriaceae</taxon>
        <taxon>Agrococcus</taxon>
    </lineage>
</organism>
<dbReference type="Pfam" id="PF02225">
    <property type="entry name" value="PA"/>
    <property type="match status" value="1"/>
</dbReference>
<evidence type="ECO:0000256" key="9">
    <source>
        <dbReference type="ARBA" id="ARBA00023088"/>
    </source>
</evidence>
<name>A0A9D1YSI2_9MICO</name>
<dbReference type="PROSITE" id="PS51892">
    <property type="entry name" value="SUBTILASE"/>
    <property type="match status" value="1"/>
</dbReference>
<evidence type="ECO:0000256" key="1">
    <source>
        <dbReference type="ARBA" id="ARBA00004613"/>
    </source>
</evidence>
<keyword evidence="5 12" id="KW-0645">Protease</keyword>
<dbReference type="GO" id="GO:0005975">
    <property type="term" value="P:carbohydrate metabolic process"/>
    <property type="evidence" value="ECO:0007669"/>
    <property type="project" value="UniProtKB-ARBA"/>
</dbReference>
<dbReference type="InterPro" id="IPR041469">
    <property type="entry name" value="Subtilisin-like_FN3"/>
</dbReference>
<dbReference type="InterPro" id="IPR023827">
    <property type="entry name" value="Peptidase_S8_Asp-AS"/>
</dbReference>
<keyword evidence="4" id="KW-0964">Secreted</keyword>
<dbReference type="PRINTS" id="PR00723">
    <property type="entry name" value="SUBTILISIN"/>
</dbReference>
<dbReference type="InterPro" id="IPR036852">
    <property type="entry name" value="Peptidase_S8/S53_dom_sf"/>
</dbReference>
<dbReference type="Pfam" id="PF17766">
    <property type="entry name" value="fn3_6"/>
    <property type="match status" value="1"/>
</dbReference>
<dbReference type="PROSITE" id="PS00138">
    <property type="entry name" value="SUBTILASE_SER"/>
    <property type="match status" value="1"/>
</dbReference>
<dbReference type="NCBIfam" id="TIGR01167">
    <property type="entry name" value="LPXTG_anchor"/>
    <property type="match status" value="1"/>
</dbReference>
<dbReference type="GO" id="GO:0006508">
    <property type="term" value="P:proteolysis"/>
    <property type="evidence" value="ECO:0007669"/>
    <property type="project" value="UniProtKB-KW"/>
</dbReference>
<reference evidence="18" key="1">
    <citation type="journal article" date="2021" name="PeerJ">
        <title>Extensive microbial diversity within the chicken gut microbiome revealed by metagenomics and culture.</title>
        <authorList>
            <person name="Gilroy R."/>
            <person name="Ravi A."/>
            <person name="Getino M."/>
            <person name="Pursley I."/>
            <person name="Horton D.L."/>
            <person name="Alikhan N.F."/>
            <person name="Baker D."/>
            <person name="Gharbi K."/>
            <person name="Hall N."/>
            <person name="Watson M."/>
            <person name="Adriaenssens E.M."/>
            <person name="Foster-Nyarko E."/>
            <person name="Jarju S."/>
            <person name="Secka A."/>
            <person name="Antonio M."/>
            <person name="Oren A."/>
            <person name="Chaudhuri R.R."/>
            <person name="La Ragione R."/>
            <person name="Hildebrand F."/>
            <person name="Pallen M.J."/>
        </authorList>
    </citation>
    <scope>NUCLEOTIDE SEQUENCE</scope>
    <source>
        <strain evidence="18">ChiGjej1B1-98</strain>
    </source>
</reference>
<evidence type="ECO:0000256" key="14">
    <source>
        <dbReference type="SAM" id="MobiDB-lite"/>
    </source>
</evidence>
<evidence type="ECO:0000313" key="19">
    <source>
        <dbReference type="Proteomes" id="UP000824005"/>
    </source>
</evidence>
<feature type="active site" description="Charge relay system" evidence="11 12">
    <location>
        <position position="613"/>
    </location>
</feature>
<evidence type="ECO:0000256" key="11">
    <source>
        <dbReference type="PIRSR" id="PIRSR615500-1"/>
    </source>
</evidence>
<dbReference type="InterPro" id="IPR019931">
    <property type="entry name" value="LPXTG_anchor"/>
</dbReference>
<evidence type="ECO:0000256" key="2">
    <source>
        <dbReference type="ARBA" id="ARBA00011073"/>
    </source>
</evidence>
<dbReference type="Pfam" id="PF05922">
    <property type="entry name" value="Inhibitor_I9"/>
    <property type="match status" value="1"/>
</dbReference>
<evidence type="ECO:0000256" key="15">
    <source>
        <dbReference type="SAM" id="Phobius"/>
    </source>
</evidence>
<dbReference type="GO" id="GO:0005509">
    <property type="term" value="F:calcium ion binding"/>
    <property type="evidence" value="ECO:0007669"/>
    <property type="project" value="InterPro"/>
</dbReference>
<evidence type="ECO:0000256" key="7">
    <source>
        <dbReference type="ARBA" id="ARBA00022801"/>
    </source>
</evidence>
<dbReference type="PANTHER" id="PTHR10795">
    <property type="entry name" value="PROPROTEIN CONVERTASE SUBTILISIN/KEXIN"/>
    <property type="match status" value="1"/>
</dbReference>
<dbReference type="CDD" id="cd04852">
    <property type="entry name" value="Peptidases_S8_3"/>
    <property type="match status" value="1"/>
</dbReference>
<dbReference type="InterPro" id="IPR046450">
    <property type="entry name" value="PA_dom_sf"/>
</dbReference>
<keyword evidence="15" id="KW-1133">Transmembrane helix</keyword>
<reference evidence="18" key="2">
    <citation type="submission" date="2021-04" db="EMBL/GenBank/DDBJ databases">
        <authorList>
            <person name="Gilroy R."/>
        </authorList>
    </citation>
    <scope>NUCLEOTIDE SEQUENCE</scope>
    <source>
        <strain evidence="18">ChiGjej1B1-98</strain>
    </source>
</reference>
<dbReference type="AlphaFoldDB" id="A0A9D1YSI2"/>
<proteinExistence type="inferred from homology"/>
<comment type="similarity">
    <text evidence="2 12 13">Belongs to the peptidase S8 family.</text>
</comment>
<accession>A0A9D1YSI2</accession>
<dbReference type="GO" id="GO:0004252">
    <property type="term" value="F:serine-type endopeptidase activity"/>
    <property type="evidence" value="ECO:0007669"/>
    <property type="project" value="UniProtKB-UniRule"/>
</dbReference>
<dbReference type="InterPro" id="IPR015919">
    <property type="entry name" value="Cadherin-like_sf"/>
</dbReference>
<dbReference type="InterPro" id="IPR034197">
    <property type="entry name" value="Peptidases_S8_3"/>
</dbReference>
<dbReference type="CDD" id="cd02120">
    <property type="entry name" value="PA_subtilisin_like"/>
    <property type="match status" value="1"/>
</dbReference>
<keyword evidence="10" id="KW-0325">Glycoprotein</keyword>
<dbReference type="SUPFAM" id="SSF52743">
    <property type="entry name" value="Subtilisin-like"/>
    <property type="match status" value="1"/>
</dbReference>
<evidence type="ECO:0000256" key="12">
    <source>
        <dbReference type="PROSITE-ProRule" id="PRU01240"/>
    </source>
</evidence>
<dbReference type="PROSITE" id="PS00136">
    <property type="entry name" value="SUBTILASE_ASP"/>
    <property type="match status" value="1"/>
</dbReference>
<dbReference type="Pfam" id="PF00082">
    <property type="entry name" value="Peptidase_S8"/>
    <property type="match status" value="1"/>
</dbReference>
<keyword evidence="15" id="KW-0472">Membrane</keyword>
<dbReference type="Pfam" id="PF00746">
    <property type="entry name" value="Gram_pos_anchor"/>
    <property type="match status" value="1"/>
</dbReference>
<keyword evidence="3" id="KW-0134">Cell wall</keyword>
<dbReference type="Gene3D" id="2.60.40.2310">
    <property type="match status" value="1"/>
</dbReference>
<keyword evidence="7 12" id="KW-0378">Hydrolase</keyword>
<dbReference type="InterPro" id="IPR003137">
    <property type="entry name" value="PA_domain"/>
</dbReference>
<dbReference type="Gene3D" id="3.40.50.200">
    <property type="entry name" value="Peptidase S8/S53 domain"/>
    <property type="match status" value="1"/>
</dbReference>
<dbReference type="InterPro" id="IPR023828">
    <property type="entry name" value="Peptidase_S8_Ser-AS"/>
</dbReference>
<dbReference type="InterPro" id="IPR010259">
    <property type="entry name" value="S8pro/Inhibitor_I9"/>
</dbReference>
<gene>
    <name evidence="18" type="ORF">H9830_01845</name>
</gene>
<dbReference type="InterPro" id="IPR000209">
    <property type="entry name" value="Peptidase_S8/S53_dom"/>
</dbReference>
<dbReference type="SUPFAM" id="SSF52025">
    <property type="entry name" value="PA domain"/>
    <property type="match status" value="1"/>
</dbReference>
<feature type="transmembrane region" description="Helical" evidence="15">
    <location>
        <begin position="1172"/>
        <end position="1193"/>
    </location>
</feature>
<keyword evidence="6 16" id="KW-0732">Signal</keyword>
<dbReference type="Proteomes" id="UP000824005">
    <property type="component" value="Unassembled WGS sequence"/>
</dbReference>
<evidence type="ECO:0000256" key="4">
    <source>
        <dbReference type="ARBA" id="ARBA00022525"/>
    </source>
</evidence>
<dbReference type="SUPFAM" id="SSF49313">
    <property type="entry name" value="Cadherin-like"/>
    <property type="match status" value="1"/>
</dbReference>
<feature type="compositionally biased region" description="Acidic residues" evidence="14">
    <location>
        <begin position="1132"/>
        <end position="1145"/>
    </location>
</feature>
<feature type="active site" description="Charge relay system" evidence="11 12">
    <location>
        <position position="284"/>
    </location>
</feature>